<dbReference type="AlphaFoldDB" id="A0A367CEV7"/>
<gene>
    <name evidence="1" type="ORF">EA71_01916</name>
</gene>
<dbReference type="InterPro" id="IPR013321">
    <property type="entry name" value="Arc_rbn_hlx_hlx"/>
</dbReference>
<dbReference type="Proteomes" id="UP000252797">
    <property type="component" value="Unassembled WGS sequence"/>
</dbReference>
<organism evidence="1 2">
    <name type="scientific">Enterococcus durans</name>
    <dbReference type="NCBI Taxonomy" id="53345"/>
    <lineage>
        <taxon>Bacteria</taxon>
        <taxon>Bacillati</taxon>
        <taxon>Bacillota</taxon>
        <taxon>Bacilli</taxon>
        <taxon>Lactobacillales</taxon>
        <taxon>Enterococcaceae</taxon>
        <taxon>Enterococcus</taxon>
    </lineage>
</organism>
<dbReference type="Gene3D" id="1.10.1220.10">
    <property type="entry name" value="Met repressor-like"/>
    <property type="match status" value="1"/>
</dbReference>
<sequence length="114" mass="13076">MEINVEHILDCLDQYGKGELTEEQLVKALTYDEKMFLIMHQGLLGENSDSEEDFDVLDWLGEEESFFMVVEVNESLCRQAESVLEENGVEMPNAIESFLKQLVETKQLTVVVND</sequence>
<proteinExistence type="predicted"/>
<accession>A0A367CEV7</accession>
<name>A0A367CEV7_9ENTE</name>
<protein>
    <recommendedName>
        <fullName evidence="3">Damage-inducible protein J</fullName>
    </recommendedName>
</protein>
<evidence type="ECO:0008006" key="3">
    <source>
        <dbReference type="Google" id="ProtNLM"/>
    </source>
</evidence>
<comment type="caution">
    <text evidence="1">The sequence shown here is derived from an EMBL/GenBank/DDBJ whole genome shotgun (WGS) entry which is preliminary data.</text>
</comment>
<dbReference type="EMBL" id="LEPB01000004">
    <property type="protein sequence ID" value="RCA11161.1"/>
    <property type="molecule type" value="Genomic_DNA"/>
</dbReference>
<evidence type="ECO:0000313" key="1">
    <source>
        <dbReference type="EMBL" id="RCA11161.1"/>
    </source>
</evidence>
<reference evidence="1 2" key="1">
    <citation type="submission" date="2015-06" db="EMBL/GenBank/DDBJ databases">
        <title>The Genome Sequence of Enterococcus durans 4EA1.</title>
        <authorList>
            <consortium name="The Broad Institute Genomics Platform"/>
            <consortium name="The Broad Institute Genome Sequencing Center for Infectious Disease"/>
            <person name="Earl A.M."/>
            <person name="Van Tyne D."/>
            <person name="Lebreton F."/>
            <person name="Saavedra J.T."/>
            <person name="Gilmore M.S."/>
            <person name="Manson Mcguire A."/>
            <person name="Clock S."/>
            <person name="Crupain M."/>
            <person name="Rangan U."/>
            <person name="Young S."/>
            <person name="Abouelleil A."/>
            <person name="Cao P."/>
            <person name="Chapman S.B."/>
            <person name="Griggs A."/>
            <person name="Priest M."/>
            <person name="Shea T."/>
            <person name="Wortman J."/>
            <person name="Nusbaum C."/>
            <person name="Birren B."/>
        </authorList>
    </citation>
    <scope>NUCLEOTIDE SEQUENCE [LARGE SCALE GENOMIC DNA]</scope>
    <source>
        <strain evidence="1 2">4EA1</strain>
    </source>
</reference>
<dbReference type="RefSeq" id="WP_034707052.1">
    <property type="nucleotide sequence ID" value="NZ_LEPB01000004.1"/>
</dbReference>
<dbReference type="GO" id="GO:0006355">
    <property type="term" value="P:regulation of DNA-templated transcription"/>
    <property type="evidence" value="ECO:0007669"/>
    <property type="project" value="InterPro"/>
</dbReference>
<evidence type="ECO:0000313" key="2">
    <source>
        <dbReference type="Proteomes" id="UP000252797"/>
    </source>
</evidence>